<comment type="caution">
    <text evidence="2">The sequence shown here is derived from an EMBL/GenBank/DDBJ whole genome shotgun (WGS) entry which is preliminary data.</text>
</comment>
<name>A0A919A9V0_9ACTN</name>
<organism evidence="2 3">
    <name type="scientific">Streptomyces fumanus</name>
    <dbReference type="NCBI Taxonomy" id="67302"/>
    <lineage>
        <taxon>Bacteria</taxon>
        <taxon>Bacillati</taxon>
        <taxon>Actinomycetota</taxon>
        <taxon>Actinomycetes</taxon>
        <taxon>Kitasatosporales</taxon>
        <taxon>Streptomycetaceae</taxon>
        <taxon>Streptomyces</taxon>
    </lineage>
</organism>
<protein>
    <submittedName>
        <fullName evidence="2">Uncharacterized protein</fullName>
    </submittedName>
</protein>
<proteinExistence type="predicted"/>
<evidence type="ECO:0000313" key="3">
    <source>
        <dbReference type="Proteomes" id="UP000630718"/>
    </source>
</evidence>
<gene>
    <name evidence="2" type="ORF">GCM10018772_19880</name>
</gene>
<dbReference type="AlphaFoldDB" id="A0A919A9V0"/>
<dbReference type="Proteomes" id="UP000630718">
    <property type="component" value="Unassembled WGS sequence"/>
</dbReference>
<evidence type="ECO:0000313" key="2">
    <source>
        <dbReference type="EMBL" id="GHE95899.1"/>
    </source>
</evidence>
<evidence type="ECO:0000256" key="1">
    <source>
        <dbReference type="SAM" id="MobiDB-lite"/>
    </source>
</evidence>
<feature type="region of interest" description="Disordered" evidence="1">
    <location>
        <begin position="1"/>
        <end position="53"/>
    </location>
</feature>
<accession>A0A919A9V0</accession>
<keyword evidence="3" id="KW-1185">Reference proteome</keyword>
<dbReference type="RefSeq" id="WP_190203808.1">
    <property type="nucleotide sequence ID" value="NZ_BNBI01000004.1"/>
</dbReference>
<sequence length="53" mass="5910">MTTVPYPRFEDRPDDPGDPGEPGDLRALVARVFTTPLRRPAPAPRPPLLRTET</sequence>
<dbReference type="EMBL" id="BNBI01000004">
    <property type="protein sequence ID" value="GHE95899.1"/>
    <property type="molecule type" value="Genomic_DNA"/>
</dbReference>
<reference evidence="2" key="1">
    <citation type="journal article" date="2014" name="Int. J. Syst. Evol. Microbiol.">
        <title>Complete genome sequence of Corynebacterium casei LMG S-19264T (=DSM 44701T), isolated from a smear-ripened cheese.</title>
        <authorList>
            <consortium name="US DOE Joint Genome Institute (JGI-PGF)"/>
            <person name="Walter F."/>
            <person name="Albersmeier A."/>
            <person name="Kalinowski J."/>
            <person name="Ruckert C."/>
        </authorList>
    </citation>
    <scope>NUCLEOTIDE SEQUENCE</scope>
    <source>
        <strain evidence="2">JCM 4477</strain>
    </source>
</reference>
<reference evidence="2" key="2">
    <citation type="submission" date="2020-09" db="EMBL/GenBank/DDBJ databases">
        <authorList>
            <person name="Sun Q."/>
            <person name="Ohkuma M."/>
        </authorList>
    </citation>
    <scope>NUCLEOTIDE SEQUENCE</scope>
    <source>
        <strain evidence="2">JCM 4477</strain>
    </source>
</reference>